<dbReference type="RefSeq" id="WP_235860680.1">
    <property type="nucleotide sequence ID" value="NZ_FRBW01000009.1"/>
</dbReference>
<dbReference type="Pfam" id="PF11684">
    <property type="entry name" value="DUF3280"/>
    <property type="match status" value="1"/>
</dbReference>
<protein>
    <recommendedName>
        <fullName evidence="3">DUF2380 domain-containing protein</fullName>
    </recommendedName>
</protein>
<keyword evidence="2" id="KW-1185">Reference proteome</keyword>
<proteinExistence type="predicted"/>
<dbReference type="Proteomes" id="UP000186002">
    <property type="component" value="Unassembled WGS sequence"/>
</dbReference>
<evidence type="ECO:0008006" key="3">
    <source>
        <dbReference type="Google" id="ProtNLM"/>
    </source>
</evidence>
<dbReference type="EMBL" id="FRBW01000009">
    <property type="protein sequence ID" value="SHN19216.1"/>
    <property type="molecule type" value="Genomic_DNA"/>
</dbReference>
<gene>
    <name evidence="1" type="ORF">SAMN05444272_4569</name>
</gene>
<sequence length="209" mass="22609">MTRFSTLSSCLFGAVLIVSGTFGKGMWPGAFPAGPSGFPSLFISMAEAAPATTSSQPSPPVPPVIAQGAKVAFLGLTFLDTSTEGAMNGVREDETRRTLMLQDMVRDRFEKEGLTLVDLAPIADELARTVNPSNCYGCEVRMAAKTDASYVVTGLVQKVSNLILSMNLVMREVPSGKIVRARSVDIRSNTDDSWQRGMRYILKNAFFKT</sequence>
<evidence type="ECO:0000313" key="2">
    <source>
        <dbReference type="Proteomes" id="UP000186002"/>
    </source>
</evidence>
<dbReference type="STRING" id="735517.SAMN05444272_4569"/>
<reference evidence="1 2" key="1">
    <citation type="submission" date="2016-11" db="EMBL/GenBank/DDBJ databases">
        <authorList>
            <person name="Jaros S."/>
            <person name="Januszkiewicz K."/>
            <person name="Wedrychowicz H."/>
        </authorList>
    </citation>
    <scope>NUCLEOTIDE SEQUENCE [LARGE SCALE GENOMIC DNA]</scope>
    <source>
        <strain evidence="1 2">DSM 22153</strain>
    </source>
</reference>
<organism evidence="1 2">
    <name type="scientific">Roseibium suaedae</name>
    <dbReference type="NCBI Taxonomy" id="735517"/>
    <lineage>
        <taxon>Bacteria</taxon>
        <taxon>Pseudomonadati</taxon>
        <taxon>Pseudomonadota</taxon>
        <taxon>Alphaproteobacteria</taxon>
        <taxon>Hyphomicrobiales</taxon>
        <taxon>Stappiaceae</taxon>
        <taxon>Roseibium</taxon>
    </lineage>
</organism>
<dbReference type="AlphaFoldDB" id="A0A1M7PPE8"/>
<name>A0A1M7PPE8_9HYPH</name>
<accession>A0A1M7PPE8</accession>
<evidence type="ECO:0000313" key="1">
    <source>
        <dbReference type="EMBL" id="SHN19216.1"/>
    </source>
</evidence>
<dbReference type="InterPro" id="IPR021698">
    <property type="entry name" value="DUF3280"/>
</dbReference>